<dbReference type="SUPFAM" id="SSF47413">
    <property type="entry name" value="lambda repressor-like DNA-binding domains"/>
    <property type="match status" value="1"/>
</dbReference>
<reference evidence="1 2" key="1">
    <citation type="submission" date="2019-11" db="EMBL/GenBank/DDBJ databases">
        <title>The Phosphoenolpyruvate Phosphotransferase System Regulates Serratia proteamaculans 336X Biofilm Formation and Wheat Roots colonization.</title>
        <authorList>
            <person name="Liu F."/>
        </authorList>
    </citation>
    <scope>NUCLEOTIDE SEQUENCE [LARGE SCALE GENOMIC DNA]</scope>
    <source>
        <strain evidence="1 2">336X</strain>
    </source>
</reference>
<accession>A0A5Q2V7X6</accession>
<organism evidence="1 2">
    <name type="scientific">Serratia proteamaculans</name>
    <dbReference type="NCBI Taxonomy" id="28151"/>
    <lineage>
        <taxon>Bacteria</taxon>
        <taxon>Pseudomonadati</taxon>
        <taxon>Pseudomonadota</taxon>
        <taxon>Gammaproteobacteria</taxon>
        <taxon>Enterobacterales</taxon>
        <taxon>Yersiniaceae</taxon>
        <taxon>Serratia</taxon>
    </lineage>
</organism>
<dbReference type="EMBL" id="CP045913">
    <property type="protein sequence ID" value="QGH60190.1"/>
    <property type="molecule type" value="Genomic_DNA"/>
</dbReference>
<evidence type="ECO:0000313" key="1">
    <source>
        <dbReference type="EMBL" id="QGH60190.1"/>
    </source>
</evidence>
<sequence length="77" mass="8259">MKNEYVARVIKAAGSQSALAKLVGHPQSLVSAWLLGKRRVSVDSVPIMVSITEGLVKPHELRPDLPTVFPAPDQADA</sequence>
<gene>
    <name evidence="1" type="ORF">GHV41_04750</name>
</gene>
<dbReference type="RefSeq" id="WP_153857759.1">
    <property type="nucleotide sequence ID" value="NZ_CP045913.1"/>
</dbReference>
<protein>
    <submittedName>
        <fullName evidence="1">Transcriptional regulator</fullName>
    </submittedName>
</protein>
<name>A0A5Q2V7X6_SERPR</name>
<dbReference type="InterPro" id="IPR001387">
    <property type="entry name" value="Cro/C1-type_HTH"/>
</dbReference>
<dbReference type="AlphaFoldDB" id="A0A5Q2V7X6"/>
<dbReference type="InterPro" id="IPR010982">
    <property type="entry name" value="Lambda_DNA-bd_dom_sf"/>
</dbReference>
<dbReference type="Gene3D" id="1.10.260.40">
    <property type="entry name" value="lambda repressor-like DNA-binding domains"/>
    <property type="match status" value="1"/>
</dbReference>
<proteinExistence type="predicted"/>
<dbReference type="InterPro" id="IPR031856">
    <property type="entry name" value="YdaS_toxin-like"/>
</dbReference>
<dbReference type="CDD" id="cd00093">
    <property type="entry name" value="HTH_XRE"/>
    <property type="match status" value="1"/>
</dbReference>
<evidence type="ECO:0000313" key="2">
    <source>
        <dbReference type="Proteomes" id="UP000381260"/>
    </source>
</evidence>
<dbReference type="Pfam" id="PF15943">
    <property type="entry name" value="YdaS_toxin"/>
    <property type="match status" value="1"/>
</dbReference>
<dbReference type="Proteomes" id="UP000381260">
    <property type="component" value="Chromosome"/>
</dbReference>
<dbReference type="GO" id="GO:0003677">
    <property type="term" value="F:DNA binding"/>
    <property type="evidence" value="ECO:0007669"/>
    <property type="project" value="InterPro"/>
</dbReference>